<evidence type="ECO:0000256" key="1">
    <source>
        <dbReference type="ARBA" id="ARBA00004141"/>
    </source>
</evidence>
<keyword evidence="8" id="KW-1185">Reference proteome</keyword>
<keyword evidence="3" id="KW-0812">Transmembrane</keyword>
<dbReference type="SUPFAM" id="SSF52540">
    <property type="entry name" value="P-loop containing nucleoside triphosphate hydrolases"/>
    <property type="match status" value="1"/>
</dbReference>
<dbReference type="Pfam" id="PF19055">
    <property type="entry name" value="ABC2_membrane_7"/>
    <property type="match status" value="1"/>
</dbReference>
<reference evidence="7 8" key="1">
    <citation type="submission" date="2023-02" db="EMBL/GenBank/DDBJ databases">
        <title>LHISI_Scaffold_Assembly.</title>
        <authorList>
            <person name="Stuart O.P."/>
            <person name="Cleave R."/>
            <person name="Magrath M.J.L."/>
            <person name="Mikheyev A.S."/>
        </authorList>
    </citation>
    <scope>NUCLEOTIDE SEQUENCE [LARGE SCALE GENOMIC DNA]</scope>
    <source>
        <strain evidence="7">Daus_M_001</strain>
        <tissue evidence="7">Leg muscle</tissue>
    </source>
</reference>
<dbReference type="InterPro" id="IPR050352">
    <property type="entry name" value="ABCG_transporters"/>
</dbReference>
<proteinExistence type="predicted"/>
<comment type="subcellular location">
    <subcellularLocation>
        <location evidence="1">Membrane</location>
        <topology evidence="1">Multi-pass membrane protein</topology>
    </subcellularLocation>
</comment>
<dbReference type="PANTHER" id="PTHR48041:SF139">
    <property type="entry name" value="PROTEIN SCARLET"/>
    <property type="match status" value="1"/>
</dbReference>
<dbReference type="EMBL" id="JARBHB010000015">
    <property type="protein sequence ID" value="KAJ8868072.1"/>
    <property type="molecule type" value="Genomic_DNA"/>
</dbReference>
<dbReference type="InterPro" id="IPR027417">
    <property type="entry name" value="P-loop_NTPase"/>
</dbReference>
<evidence type="ECO:0000256" key="5">
    <source>
        <dbReference type="ARBA" id="ARBA00023136"/>
    </source>
</evidence>
<keyword evidence="5" id="KW-0472">Membrane</keyword>
<dbReference type="PANTHER" id="PTHR48041">
    <property type="entry name" value="ABC TRANSPORTER G FAMILY MEMBER 28"/>
    <property type="match status" value="1"/>
</dbReference>
<dbReference type="Gene3D" id="3.40.50.300">
    <property type="entry name" value="P-loop containing nucleotide triphosphate hydrolases"/>
    <property type="match status" value="1"/>
</dbReference>
<evidence type="ECO:0000256" key="4">
    <source>
        <dbReference type="ARBA" id="ARBA00022989"/>
    </source>
</evidence>
<accession>A0ABQ9G6J1</accession>
<dbReference type="InterPro" id="IPR043926">
    <property type="entry name" value="ABCG_dom"/>
</dbReference>
<evidence type="ECO:0000313" key="7">
    <source>
        <dbReference type="EMBL" id="KAJ8868072.1"/>
    </source>
</evidence>
<protein>
    <recommendedName>
        <fullName evidence="6">ABC transporter family G domain-containing protein</fullName>
    </recommendedName>
</protein>
<gene>
    <name evidence="7" type="ORF">PR048_031881</name>
</gene>
<evidence type="ECO:0000256" key="2">
    <source>
        <dbReference type="ARBA" id="ARBA00022448"/>
    </source>
</evidence>
<evidence type="ECO:0000259" key="6">
    <source>
        <dbReference type="Pfam" id="PF19055"/>
    </source>
</evidence>
<evidence type="ECO:0000313" key="8">
    <source>
        <dbReference type="Proteomes" id="UP001159363"/>
    </source>
</evidence>
<organism evidence="7 8">
    <name type="scientific">Dryococelus australis</name>
    <dbReference type="NCBI Taxonomy" id="614101"/>
    <lineage>
        <taxon>Eukaryota</taxon>
        <taxon>Metazoa</taxon>
        <taxon>Ecdysozoa</taxon>
        <taxon>Arthropoda</taxon>
        <taxon>Hexapoda</taxon>
        <taxon>Insecta</taxon>
        <taxon>Pterygota</taxon>
        <taxon>Neoptera</taxon>
        <taxon>Polyneoptera</taxon>
        <taxon>Phasmatodea</taxon>
        <taxon>Verophasmatodea</taxon>
        <taxon>Anareolatae</taxon>
        <taxon>Phasmatidae</taxon>
        <taxon>Eurycanthinae</taxon>
        <taxon>Dryococelus</taxon>
    </lineage>
</organism>
<sequence length="159" mass="17585">MLTSPALLFCDEPTTGLDSYSAQKLVHMMNLMAGQGKTVLCTIHQPSSEIFDMFSQLMLVADGRIVFFGDTKSALHFFSRLGYDCPPANNPADFFIRLLALTPGAEEDSRRLVRQICNEFAVTETAKDVDLYLHHTHLASDEVSFLSLLPVSCAPKSLL</sequence>
<name>A0ABQ9G6J1_9NEOP</name>
<evidence type="ECO:0000256" key="3">
    <source>
        <dbReference type="ARBA" id="ARBA00022692"/>
    </source>
</evidence>
<dbReference type="Proteomes" id="UP001159363">
    <property type="component" value="Chromosome 14"/>
</dbReference>
<comment type="caution">
    <text evidence="7">The sequence shown here is derived from an EMBL/GenBank/DDBJ whole genome shotgun (WGS) entry which is preliminary data.</text>
</comment>
<feature type="domain" description="ABC transporter family G" evidence="6">
    <location>
        <begin position="44"/>
        <end position="100"/>
    </location>
</feature>
<keyword evidence="2" id="KW-0813">Transport</keyword>
<keyword evidence="4" id="KW-1133">Transmembrane helix</keyword>